<feature type="compositionally biased region" description="Basic and acidic residues" evidence="1">
    <location>
        <begin position="249"/>
        <end position="265"/>
    </location>
</feature>
<proteinExistence type="predicted"/>
<feature type="compositionally biased region" description="Polar residues" evidence="1">
    <location>
        <begin position="182"/>
        <end position="198"/>
    </location>
</feature>
<dbReference type="EMBL" id="QNGE01000487">
    <property type="protein sequence ID" value="KAA3680266.1"/>
    <property type="molecule type" value="Genomic_DNA"/>
</dbReference>
<reference evidence="2 3" key="1">
    <citation type="journal article" date="2019" name="Gigascience">
        <title>Whole-genome sequence of the oriental lung fluke Paragonimus westermani.</title>
        <authorList>
            <person name="Oey H."/>
            <person name="Zakrzewski M."/>
            <person name="Narain K."/>
            <person name="Devi K.R."/>
            <person name="Agatsuma T."/>
            <person name="Nawaratna S."/>
            <person name="Gobert G.N."/>
            <person name="Jones M.K."/>
            <person name="Ragan M.A."/>
            <person name="McManus D.P."/>
            <person name="Krause L."/>
        </authorList>
    </citation>
    <scope>NUCLEOTIDE SEQUENCE [LARGE SCALE GENOMIC DNA]</scope>
    <source>
        <strain evidence="2 3">IND2009</strain>
    </source>
</reference>
<feature type="region of interest" description="Disordered" evidence="1">
    <location>
        <begin position="128"/>
        <end position="272"/>
    </location>
</feature>
<name>A0A5J4NXB7_9TREM</name>
<evidence type="ECO:0000313" key="3">
    <source>
        <dbReference type="Proteomes" id="UP000324629"/>
    </source>
</evidence>
<keyword evidence="3" id="KW-1185">Reference proteome</keyword>
<feature type="non-terminal residue" evidence="2">
    <location>
        <position position="419"/>
    </location>
</feature>
<evidence type="ECO:0000256" key="1">
    <source>
        <dbReference type="SAM" id="MobiDB-lite"/>
    </source>
</evidence>
<feature type="compositionally biased region" description="Basic and acidic residues" evidence="1">
    <location>
        <begin position="158"/>
        <end position="171"/>
    </location>
</feature>
<evidence type="ECO:0000313" key="2">
    <source>
        <dbReference type="EMBL" id="KAA3680266.1"/>
    </source>
</evidence>
<sequence>MSRKPVRLPLTATLQRQYSMKSDDNFVAVETSNAVLPTRIGAENANLCQNMTEQRKLIDRRPQNSPIIDARPVLSDVTRSRDQAMTANTRYLSAIDQTFSGHSSLVAVSRVSQQPSFESYDSSMSVTSLASSNDHEGGFLGSQDKSHQPHHTQSGYHSRSDFYEENTDSRHSRDRHPRGGIIQSQTATSIVGSTTQRTCDSELRNEKDTDSELTYQDSTEEVQRDSGKGKSALRKIDANTTKSGQAARAKRENKRDKSTPDRSEKPSLSGEVDPVYHLLRCAASKSQASGPTAAGVGLPKANEDRQKPGDLESPLASILATTMQITGTNRTCSPGNTTSRKRSSFVTFKHLQQRNPLLEAPVTVVDAGGTEYTGIVKNTISHSRSPRSTRECSMDSTIPDIVLGLTTDEIHPDEALLAY</sequence>
<dbReference type="Proteomes" id="UP000324629">
    <property type="component" value="Unassembled WGS sequence"/>
</dbReference>
<feature type="compositionally biased region" description="Basic and acidic residues" evidence="1">
    <location>
        <begin position="199"/>
        <end position="210"/>
    </location>
</feature>
<gene>
    <name evidence="2" type="ORF">DEA37_0002778</name>
</gene>
<organism evidence="2 3">
    <name type="scientific">Paragonimus westermani</name>
    <dbReference type="NCBI Taxonomy" id="34504"/>
    <lineage>
        <taxon>Eukaryota</taxon>
        <taxon>Metazoa</taxon>
        <taxon>Spiralia</taxon>
        <taxon>Lophotrochozoa</taxon>
        <taxon>Platyhelminthes</taxon>
        <taxon>Trematoda</taxon>
        <taxon>Digenea</taxon>
        <taxon>Plagiorchiida</taxon>
        <taxon>Troglotremata</taxon>
        <taxon>Troglotrematidae</taxon>
        <taxon>Paragonimus</taxon>
    </lineage>
</organism>
<feature type="region of interest" description="Disordered" evidence="1">
    <location>
        <begin position="284"/>
        <end position="311"/>
    </location>
</feature>
<protein>
    <submittedName>
        <fullName evidence="2">Uncharacterized protein</fullName>
    </submittedName>
</protein>
<dbReference type="AlphaFoldDB" id="A0A5J4NXB7"/>
<accession>A0A5J4NXB7</accession>
<feature type="compositionally biased region" description="Basic and acidic residues" evidence="1">
    <location>
        <begin position="301"/>
        <end position="310"/>
    </location>
</feature>
<comment type="caution">
    <text evidence="2">The sequence shown here is derived from an EMBL/GenBank/DDBJ whole genome shotgun (WGS) entry which is preliminary data.</text>
</comment>